<dbReference type="EMBL" id="JARUMK010000001">
    <property type="protein sequence ID" value="MEH0562643.1"/>
    <property type="molecule type" value="Genomic_DNA"/>
</dbReference>
<feature type="compositionally biased region" description="Basic and acidic residues" evidence="1">
    <location>
        <begin position="15"/>
        <end position="25"/>
    </location>
</feature>
<feature type="region of interest" description="Disordered" evidence="1">
    <location>
        <begin position="91"/>
        <end position="126"/>
    </location>
</feature>
<dbReference type="Proteomes" id="UP001382181">
    <property type="component" value="Unassembled WGS sequence"/>
</dbReference>
<feature type="region of interest" description="Disordered" evidence="1">
    <location>
        <begin position="1"/>
        <end position="25"/>
    </location>
</feature>
<evidence type="ECO:0000313" key="3">
    <source>
        <dbReference type="Proteomes" id="UP001382181"/>
    </source>
</evidence>
<reference evidence="2 3" key="1">
    <citation type="submission" date="2023-04" db="EMBL/GenBank/DDBJ databases">
        <title>Genomic diversity of scab-causing Streptomyces spp. in the province of Quebec, Canada.</title>
        <authorList>
            <person name="Biessy A."/>
            <person name="Cadieux M."/>
            <person name="Ciotola M."/>
            <person name="Filion M."/>
        </authorList>
    </citation>
    <scope>NUCLEOTIDE SEQUENCE [LARGE SCALE GENOMIC DNA]</scope>
    <source>
        <strain evidence="2 3">B21-103</strain>
    </source>
</reference>
<keyword evidence="3" id="KW-1185">Reference proteome</keyword>
<evidence type="ECO:0000313" key="2">
    <source>
        <dbReference type="EMBL" id="MEH0562643.1"/>
    </source>
</evidence>
<dbReference type="RefSeq" id="WP_319226201.1">
    <property type="nucleotide sequence ID" value="NZ_JARUMK010000001.1"/>
</dbReference>
<organism evidence="2 3">
    <name type="scientific">Streptomyces silvae</name>
    <dbReference type="NCBI Taxonomy" id="2803812"/>
    <lineage>
        <taxon>Bacteria</taxon>
        <taxon>Bacillati</taxon>
        <taxon>Actinomycetota</taxon>
        <taxon>Actinomycetes</taxon>
        <taxon>Kitasatosporales</taxon>
        <taxon>Streptomycetaceae</taxon>
        <taxon>Streptomyces</taxon>
    </lineage>
</organism>
<protein>
    <submittedName>
        <fullName evidence="2">Uncharacterized protein</fullName>
    </submittedName>
</protein>
<accession>A0ABU8A8B8</accession>
<name>A0ABU8A8B8_9ACTN</name>
<proteinExistence type="predicted"/>
<comment type="caution">
    <text evidence="2">The sequence shown here is derived from an EMBL/GenBank/DDBJ whole genome shotgun (WGS) entry which is preliminary data.</text>
</comment>
<gene>
    <name evidence="2" type="ORF">QBA37_25915</name>
</gene>
<evidence type="ECO:0000256" key="1">
    <source>
        <dbReference type="SAM" id="MobiDB-lite"/>
    </source>
</evidence>
<sequence length="426" mass="44730">MPLENDTENNTEGASESHSESRFENDLGEIMRRTGGSFRADRHALLEAGALRGRRKAARRATALTAGALTLTVLGAAGLYATDDFGGDTASVASATPTRTPPSEPGGGFSPTPGPIRSGVPQEESTTYMRAHADQMIKLLENGLPVLPKAKFSKQRGTSNMGGPGAADASLVFDDSYGASLVAISAERFDPKDPEVQQPLKCGKAKAGSSCTVDAEGWKSEQGYVGGGSSGVKIWKSTRISVEGYLLQAIEYNAPSPTGTPTRNEPPLSIRQLGELAGVVEGAFTKYGIMNAEAFSAPSRVQNSWEVFETVEGLVPQGYEAAGRGGGGDEGYVIIRDRKTKIKTFLRVRLGHGAAGGGKVITRDEVGQHAGTTGLTAETVTAKGLQVTVTSYNAEYPNKAPVLSAPPLTKAQLSVIATDEVWQTLK</sequence>